<dbReference type="Pfam" id="PF03398">
    <property type="entry name" value="Ist1"/>
    <property type="match status" value="1"/>
</dbReference>
<accession>A0A2G2Z598</accession>
<gene>
    <name evidence="2" type="ORF">T459_20656</name>
</gene>
<keyword evidence="3" id="KW-1185">Reference proteome</keyword>
<dbReference type="InterPro" id="IPR042277">
    <property type="entry name" value="IST1-like"/>
</dbReference>
<sequence length="112" mass="12901">MQIGNHHLAFSRVEQLYRDECRLSVYNQLDAFCDCISMNLCDISRNSKLSDDVKEALSSMIFAASRCGELPELHSLRDLFKQHFGQAFDRINVELLPGKRLIDSMFLLSCRN</sequence>
<dbReference type="Gene3D" id="1.20.1260.60">
    <property type="entry name" value="Vacuolar protein sorting-associated protein Ist1"/>
    <property type="match status" value="1"/>
</dbReference>
<dbReference type="Gramene" id="PHT77134">
    <property type="protein sequence ID" value="PHT77134"/>
    <property type="gene ID" value="T459_20656"/>
</dbReference>
<comment type="similarity">
    <text evidence="1">Belongs to the IST1 family.</text>
</comment>
<dbReference type="STRING" id="4072.A0A2G2Z598"/>
<reference evidence="2 3" key="2">
    <citation type="journal article" date="2017" name="Genome Biol.">
        <title>New reference genome sequences of hot pepper reveal the massive evolution of plant disease-resistance genes by retroduplication.</title>
        <authorList>
            <person name="Kim S."/>
            <person name="Park J."/>
            <person name="Yeom S.I."/>
            <person name="Kim Y.M."/>
            <person name="Seo E."/>
            <person name="Kim K.T."/>
            <person name="Kim M.S."/>
            <person name="Lee J.M."/>
            <person name="Cheong K."/>
            <person name="Shin H.S."/>
            <person name="Kim S.B."/>
            <person name="Han K."/>
            <person name="Lee J."/>
            <person name="Park M."/>
            <person name="Lee H.A."/>
            <person name="Lee H.Y."/>
            <person name="Lee Y."/>
            <person name="Oh S."/>
            <person name="Lee J.H."/>
            <person name="Choi E."/>
            <person name="Choi E."/>
            <person name="Lee S.E."/>
            <person name="Jeon J."/>
            <person name="Kim H."/>
            <person name="Choi G."/>
            <person name="Song H."/>
            <person name="Lee J."/>
            <person name="Lee S.C."/>
            <person name="Kwon J.K."/>
            <person name="Lee H.Y."/>
            <person name="Koo N."/>
            <person name="Hong Y."/>
            <person name="Kim R.W."/>
            <person name="Kang W.H."/>
            <person name="Huh J.H."/>
            <person name="Kang B.C."/>
            <person name="Yang T.J."/>
            <person name="Lee Y.H."/>
            <person name="Bennetzen J.L."/>
            <person name="Choi D."/>
        </authorList>
    </citation>
    <scope>NUCLEOTIDE SEQUENCE [LARGE SCALE GENOMIC DNA]</scope>
    <source>
        <strain evidence="3">cv. CM334</strain>
    </source>
</reference>
<dbReference type="PANTHER" id="PTHR12161">
    <property type="entry name" value="IST1 FAMILY MEMBER"/>
    <property type="match status" value="1"/>
</dbReference>
<name>A0A2G2Z598_CAPAN</name>
<dbReference type="PANTHER" id="PTHR12161:SF58">
    <property type="entry name" value="REGULATOR OF VPS4 ACTIVITY IN THE MVB PATHWAY PROTEIN"/>
    <property type="match status" value="1"/>
</dbReference>
<evidence type="ECO:0000256" key="1">
    <source>
        <dbReference type="ARBA" id="ARBA00005536"/>
    </source>
</evidence>
<dbReference type="AlphaFoldDB" id="A0A2G2Z598"/>
<evidence type="ECO:0000313" key="2">
    <source>
        <dbReference type="EMBL" id="PHT77134.1"/>
    </source>
</evidence>
<dbReference type="Proteomes" id="UP000222542">
    <property type="component" value="Unassembled WGS sequence"/>
</dbReference>
<protein>
    <submittedName>
        <fullName evidence="2">Uncharacterized protein</fullName>
    </submittedName>
</protein>
<comment type="caution">
    <text evidence="2">The sequence shown here is derived from an EMBL/GenBank/DDBJ whole genome shotgun (WGS) entry which is preliminary data.</text>
</comment>
<evidence type="ECO:0000313" key="3">
    <source>
        <dbReference type="Proteomes" id="UP000222542"/>
    </source>
</evidence>
<proteinExistence type="inferred from homology"/>
<reference evidence="2 3" key="1">
    <citation type="journal article" date="2014" name="Nat. Genet.">
        <title>Genome sequence of the hot pepper provides insights into the evolution of pungency in Capsicum species.</title>
        <authorList>
            <person name="Kim S."/>
            <person name="Park M."/>
            <person name="Yeom S.I."/>
            <person name="Kim Y.M."/>
            <person name="Lee J.M."/>
            <person name="Lee H.A."/>
            <person name="Seo E."/>
            <person name="Choi J."/>
            <person name="Cheong K."/>
            <person name="Kim K.T."/>
            <person name="Jung K."/>
            <person name="Lee G.W."/>
            <person name="Oh S.K."/>
            <person name="Bae C."/>
            <person name="Kim S.B."/>
            <person name="Lee H.Y."/>
            <person name="Kim S.Y."/>
            <person name="Kim M.S."/>
            <person name="Kang B.C."/>
            <person name="Jo Y.D."/>
            <person name="Yang H.B."/>
            <person name="Jeong H.J."/>
            <person name="Kang W.H."/>
            <person name="Kwon J.K."/>
            <person name="Shin C."/>
            <person name="Lim J.Y."/>
            <person name="Park J.H."/>
            <person name="Huh J.H."/>
            <person name="Kim J.S."/>
            <person name="Kim B.D."/>
            <person name="Cohen O."/>
            <person name="Paran I."/>
            <person name="Suh M.C."/>
            <person name="Lee S.B."/>
            <person name="Kim Y.K."/>
            <person name="Shin Y."/>
            <person name="Noh S.J."/>
            <person name="Park J."/>
            <person name="Seo Y.S."/>
            <person name="Kwon S.Y."/>
            <person name="Kim H.A."/>
            <person name="Park J.M."/>
            <person name="Kim H.J."/>
            <person name="Choi S.B."/>
            <person name="Bosland P.W."/>
            <person name="Reeves G."/>
            <person name="Jo S.H."/>
            <person name="Lee B.W."/>
            <person name="Cho H.T."/>
            <person name="Choi H.S."/>
            <person name="Lee M.S."/>
            <person name="Yu Y."/>
            <person name="Do Choi Y."/>
            <person name="Park B.S."/>
            <person name="van Deynze A."/>
            <person name="Ashrafi H."/>
            <person name="Hill T."/>
            <person name="Kim W.T."/>
            <person name="Pai H.S."/>
            <person name="Ahn H.K."/>
            <person name="Yeam I."/>
            <person name="Giovannoni J.J."/>
            <person name="Rose J.K."/>
            <person name="Sorensen I."/>
            <person name="Lee S.J."/>
            <person name="Kim R.W."/>
            <person name="Choi I.Y."/>
            <person name="Choi B.S."/>
            <person name="Lim J.S."/>
            <person name="Lee Y.H."/>
            <person name="Choi D."/>
        </authorList>
    </citation>
    <scope>NUCLEOTIDE SEQUENCE [LARGE SCALE GENOMIC DNA]</scope>
    <source>
        <strain evidence="3">cv. CM334</strain>
    </source>
</reference>
<dbReference type="InterPro" id="IPR005061">
    <property type="entry name" value="Ist1"/>
</dbReference>
<dbReference type="EMBL" id="AYRZ02000007">
    <property type="protein sequence ID" value="PHT77134.1"/>
    <property type="molecule type" value="Genomic_DNA"/>
</dbReference>
<organism evidence="2 3">
    <name type="scientific">Capsicum annuum</name>
    <name type="common">Capsicum pepper</name>
    <dbReference type="NCBI Taxonomy" id="4072"/>
    <lineage>
        <taxon>Eukaryota</taxon>
        <taxon>Viridiplantae</taxon>
        <taxon>Streptophyta</taxon>
        <taxon>Embryophyta</taxon>
        <taxon>Tracheophyta</taxon>
        <taxon>Spermatophyta</taxon>
        <taxon>Magnoliopsida</taxon>
        <taxon>eudicotyledons</taxon>
        <taxon>Gunneridae</taxon>
        <taxon>Pentapetalae</taxon>
        <taxon>asterids</taxon>
        <taxon>lamiids</taxon>
        <taxon>Solanales</taxon>
        <taxon>Solanaceae</taxon>
        <taxon>Solanoideae</taxon>
        <taxon>Capsiceae</taxon>
        <taxon>Capsicum</taxon>
    </lineage>
</organism>
<dbReference type="GO" id="GO:0015031">
    <property type="term" value="P:protein transport"/>
    <property type="evidence" value="ECO:0007669"/>
    <property type="project" value="InterPro"/>
</dbReference>